<dbReference type="FunCoup" id="A0A7M7QN63">
    <property type="interactions" value="4"/>
</dbReference>
<feature type="compositionally biased region" description="Basic and acidic residues" evidence="2">
    <location>
        <begin position="468"/>
        <end position="478"/>
    </location>
</feature>
<dbReference type="InterPro" id="IPR036179">
    <property type="entry name" value="Ig-like_dom_sf"/>
</dbReference>
<feature type="region of interest" description="Disordered" evidence="2">
    <location>
        <begin position="981"/>
        <end position="1060"/>
    </location>
</feature>
<feature type="compositionally biased region" description="Low complexity" evidence="2">
    <location>
        <begin position="1370"/>
        <end position="1401"/>
    </location>
</feature>
<evidence type="ECO:0000259" key="3">
    <source>
        <dbReference type="PROSITE" id="PS50835"/>
    </source>
</evidence>
<evidence type="ECO:0000256" key="1">
    <source>
        <dbReference type="ARBA" id="ARBA00022737"/>
    </source>
</evidence>
<feature type="compositionally biased region" description="Basic and acidic residues" evidence="2">
    <location>
        <begin position="1198"/>
        <end position="1216"/>
    </location>
</feature>
<dbReference type="Proteomes" id="UP000002358">
    <property type="component" value="Chromosome 1"/>
</dbReference>
<dbReference type="PANTHER" id="PTHR13817">
    <property type="entry name" value="TITIN"/>
    <property type="match status" value="1"/>
</dbReference>
<name>A0A7M7QN63_NASVI</name>
<dbReference type="CDD" id="cd00063">
    <property type="entry name" value="FN3"/>
    <property type="match status" value="2"/>
</dbReference>
<feature type="compositionally biased region" description="Basic and acidic residues" evidence="2">
    <location>
        <begin position="519"/>
        <end position="531"/>
    </location>
</feature>
<evidence type="ECO:0008006" key="7">
    <source>
        <dbReference type="Google" id="ProtNLM"/>
    </source>
</evidence>
<feature type="region of interest" description="Disordered" evidence="2">
    <location>
        <begin position="1269"/>
        <end position="1446"/>
    </location>
</feature>
<feature type="compositionally biased region" description="Basic and acidic residues" evidence="2">
    <location>
        <begin position="1435"/>
        <end position="1446"/>
    </location>
</feature>
<feature type="region of interest" description="Disordered" evidence="2">
    <location>
        <begin position="1198"/>
        <end position="1241"/>
    </location>
</feature>
<dbReference type="EnsemblMetazoa" id="XM_031933634">
    <property type="protein sequence ID" value="XP_031789494"/>
    <property type="gene ID" value="LOC100118672"/>
</dbReference>
<dbReference type="GO" id="GO:0009653">
    <property type="term" value="P:anatomical structure morphogenesis"/>
    <property type="evidence" value="ECO:0007669"/>
    <property type="project" value="UniProtKB-ARBA"/>
</dbReference>
<feature type="compositionally biased region" description="Polar residues" evidence="2">
    <location>
        <begin position="794"/>
        <end position="804"/>
    </location>
</feature>
<dbReference type="Gene3D" id="2.60.40.10">
    <property type="entry name" value="Immunoglobulins"/>
    <property type="match status" value="4"/>
</dbReference>
<feature type="region of interest" description="Disordered" evidence="2">
    <location>
        <begin position="1092"/>
        <end position="1140"/>
    </location>
</feature>
<dbReference type="SMART" id="SM00408">
    <property type="entry name" value="IGc2"/>
    <property type="match status" value="2"/>
</dbReference>
<dbReference type="InterPro" id="IPR007110">
    <property type="entry name" value="Ig-like_dom"/>
</dbReference>
<feature type="compositionally biased region" description="Polar residues" evidence="2">
    <location>
        <begin position="687"/>
        <end position="697"/>
    </location>
</feature>
<feature type="compositionally biased region" description="Basic and acidic residues" evidence="2">
    <location>
        <begin position="663"/>
        <end position="686"/>
    </location>
</feature>
<dbReference type="FunFam" id="2.60.40.10:FF:001806">
    <property type="entry name" value="Blast:Twitchin"/>
    <property type="match status" value="1"/>
</dbReference>
<dbReference type="InterPro" id="IPR003599">
    <property type="entry name" value="Ig_sub"/>
</dbReference>
<dbReference type="SMART" id="SM00060">
    <property type="entry name" value="FN3"/>
    <property type="match status" value="2"/>
</dbReference>
<evidence type="ECO:0000313" key="6">
    <source>
        <dbReference type="Proteomes" id="UP000002358"/>
    </source>
</evidence>
<feature type="compositionally biased region" description="Basic and acidic residues" evidence="2">
    <location>
        <begin position="1283"/>
        <end position="1292"/>
    </location>
</feature>
<organism evidence="5 6">
    <name type="scientific">Nasonia vitripennis</name>
    <name type="common">Parasitic wasp</name>
    <dbReference type="NCBI Taxonomy" id="7425"/>
    <lineage>
        <taxon>Eukaryota</taxon>
        <taxon>Metazoa</taxon>
        <taxon>Ecdysozoa</taxon>
        <taxon>Arthropoda</taxon>
        <taxon>Hexapoda</taxon>
        <taxon>Insecta</taxon>
        <taxon>Pterygota</taxon>
        <taxon>Neoptera</taxon>
        <taxon>Endopterygota</taxon>
        <taxon>Hymenoptera</taxon>
        <taxon>Apocrita</taxon>
        <taxon>Proctotrupomorpha</taxon>
        <taxon>Chalcidoidea</taxon>
        <taxon>Pteromalidae</taxon>
        <taxon>Pteromalinae</taxon>
        <taxon>Nasonia</taxon>
    </lineage>
</organism>
<sequence length="1515" mass="169031">MGNAQRKAAHHPSKGPYVPSSSAKKVHWDGPGLPAPPGKPILIPGEEDAQPDVVGIRWERSPSNGGSAIIGYHVEHRKMGSPHWVRSAPVLCTFPELTLSGLEPGWRYQFRIRAQNALGLSEPSELSDPLSVTLQRTASSAPRFDLDLRDCVALEGEQAEFEVIYAGTPLPKVSWFKDGFEIFSSRRTMITTDSGKSVLIIQRTSIDDEGEIKCSATNRAGHISTRAKLMIEAPPHVRLPRQYEDGLLFEQGETIRLKATNGGRPPPSITWYHNGEIIIVDQRHNFESITDNETILKIQDAKRQDRGEYTIRAINKLGEDVASFLVTVTDRPAAPGKTIVTSTLGRSVTLAWKEPDDDGGCKIGTYIIEYYRIGWDVWLKAVTCRQITATLNDLIEGSEYRFRVKAENPYGVSDPSEESDIIFIPDPKRGITEPNMRAKSASHRDIPRGRSERREVSFNEPAQRTRSLTREEASHREAMSAYERTASSQRLLASAQQQPQPPPRPSRADSRVTFALDTTSREKDEPKRQWSKELLPQPGELAILARGTSQQTAVVITPSFDDSGGRHRSFIESRSRSVSFSRDHSPSPLELEETTEIAIKERVESMTLRGQLSPPRTPRRRRSSGEIRDANNSLRTLRREDEETMLHGSSEFMLVLYPGEEDGQQHEASRIEKAAEAMRRDSREARNNQSVKQQSAVQVPEESEEEDLVPPPMSISLPELFSADHQVVEIFREAVSSTELLHERAMERFYKAVEAEKSQTKSQPKDVNNLKPPGEGEGYPLFSGRTRSVRRRLSNSGANATTWQLKRDRRRSSEGQAKVELLKTPQVPTVGMPLQNVSSDPNLPTSDEMLAQKNPEPWGLGGGLGDSAERLRRWHEPGMDLSNENSIAEMINKENFQNKQKDELLKLPDLNIREPMKVEEEYDEVAPDTGELLADDSIETSGVSSESESTDSEDLKQLKARIMAIPVVDEEDTYNPRGRMVVHSEHDVPPPVPPHRVPVVDVSPPIPDRRSMSPTNLTPASSNSAIVPKSILKKRTETEPVPTNQFGRPIPPEKPIRKSLPAYDDIGMDVASSSKSLSNLDFTDETATLETTTAVPTSTPSLTTLSTTTAAPTPVTTTPTATAAPTVTTTPTTITSTTDADREKEAVISAGEAAVTKRRQMRQGSKTLSIEDAEEIKEEKMAVVSHYTEIVRQYSHPEFRQRSLSRDREQQQRRYTESPSESRVMSPVPSQPLTSNIHKERLPITPGKVITPIPPSVPLMGVPAKIITPIPPVLPTTPIKKAKPIDPSEQKARRGSLTNRSNEEASVSRGRSRKQEPTNEMTRRPGKSSVSDSRSSTPTRRPESRPQSRNESPMPRSRNVSRDRAPSVAGSRSSSTTRGGESRPSTGRQQTRGSSRPSSRSNSKDRSRANTPTAEKIERLQRALDGKNNRLRRASTKDETKQKEEKEKSTMLTIAAEKKVRNVFDYVMDVGLLLAALYVYLFKKEVLAIPIIALLLYRYIQQEISEWMPTWLKRR</sequence>
<dbReference type="FunFam" id="2.60.40.10:FF:001223">
    <property type="entry name" value="Sidekick cell adhesion molecule 1"/>
    <property type="match status" value="1"/>
</dbReference>
<feature type="region of interest" description="Disordered" evidence="2">
    <location>
        <begin position="921"/>
        <end position="957"/>
    </location>
</feature>
<dbReference type="InterPro" id="IPR036116">
    <property type="entry name" value="FN3_sf"/>
</dbReference>
<dbReference type="OrthoDB" id="6107607at2759"/>
<feature type="compositionally biased region" description="Basic and acidic residues" evidence="2">
    <location>
        <begin position="1415"/>
        <end position="1428"/>
    </location>
</feature>
<feature type="compositionally biased region" description="Basic and acidic residues" evidence="2">
    <location>
        <begin position="442"/>
        <end position="457"/>
    </location>
</feature>
<feature type="domain" description="Ig-like" evidence="3">
    <location>
        <begin position="235"/>
        <end position="329"/>
    </location>
</feature>
<dbReference type="PROSITE" id="PS50853">
    <property type="entry name" value="FN3"/>
    <property type="match status" value="2"/>
</dbReference>
<feature type="region of interest" description="Disordered" evidence="2">
    <location>
        <begin position="425"/>
        <end position="536"/>
    </location>
</feature>
<keyword evidence="6" id="KW-1185">Reference proteome</keyword>
<dbReference type="SUPFAM" id="SSF49265">
    <property type="entry name" value="Fibronectin type III"/>
    <property type="match status" value="1"/>
</dbReference>
<dbReference type="SUPFAM" id="SSF48726">
    <property type="entry name" value="Immunoglobulin"/>
    <property type="match status" value="2"/>
</dbReference>
<dbReference type="GeneID" id="100118672"/>
<dbReference type="Pfam" id="PF07679">
    <property type="entry name" value="I-set"/>
    <property type="match status" value="2"/>
</dbReference>
<reference evidence="5" key="1">
    <citation type="submission" date="2021-01" db="UniProtKB">
        <authorList>
            <consortium name="EnsemblMetazoa"/>
        </authorList>
    </citation>
    <scope>IDENTIFICATION</scope>
</reference>
<feature type="compositionally biased region" description="Low complexity" evidence="2">
    <location>
        <begin position="486"/>
        <end position="498"/>
    </location>
</feature>
<feature type="compositionally biased region" description="Low complexity" evidence="2">
    <location>
        <begin position="1327"/>
        <end position="1339"/>
    </location>
</feature>
<keyword evidence="1" id="KW-0677">Repeat</keyword>
<dbReference type="PANTHER" id="PTHR13817:SF167">
    <property type="entry name" value="MYOMESIN AND MYOSIN BINDING PROTEIN"/>
    <property type="match status" value="1"/>
</dbReference>
<feature type="compositionally biased region" description="Low complexity" evidence="2">
    <location>
        <begin position="1092"/>
        <end position="1138"/>
    </location>
</feature>
<feature type="domain" description="Fibronectin type-III" evidence="4">
    <location>
        <begin position="334"/>
        <end position="427"/>
    </location>
</feature>
<dbReference type="InterPro" id="IPR050964">
    <property type="entry name" value="Striated_Muscle_Regulatory"/>
</dbReference>
<evidence type="ECO:0000313" key="5">
    <source>
        <dbReference type="EnsemblMetazoa" id="XP_031789494"/>
    </source>
</evidence>
<dbReference type="InterPro" id="IPR013098">
    <property type="entry name" value="Ig_I-set"/>
</dbReference>
<evidence type="ECO:0000259" key="4">
    <source>
        <dbReference type="PROSITE" id="PS50853"/>
    </source>
</evidence>
<dbReference type="PROSITE" id="PS50835">
    <property type="entry name" value="IG_LIKE"/>
    <property type="match status" value="2"/>
</dbReference>
<dbReference type="PRINTS" id="PR00014">
    <property type="entry name" value="FNTYPEIII"/>
</dbReference>
<dbReference type="InterPro" id="IPR003961">
    <property type="entry name" value="FN3_dom"/>
</dbReference>
<dbReference type="InterPro" id="IPR003598">
    <property type="entry name" value="Ig_sub2"/>
</dbReference>
<feature type="compositionally biased region" description="Polar residues" evidence="2">
    <location>
        <begin position="1012"/>
        <end position="1025"/>
    </location>
</feature>
<feature type="compositionally biased region" description="Basic and acidic residues" evidence="2">
    <location>
        <begin position="1313"/>
        <end position="1323"/>
    </location>
</feature>
<dbReference type="Pfam" id="PF00041">
    <property type="entry name" value="fn3"/>
    <property type="match status" value="2"/>
</dbReference>
<feature type="region of interest" description="Disordered" evidence="2">
    <location>
        <begin position="755"/>
        <end position="819"/>
    </location>
</feature>
<feature type="domain" description="Ig-like" evidence="3">
    <location>
        <begin position="142"/>
        <end position="230"/>
    </location>
</feature>
<feature type="region of interest" description="Disordered" evidence="2">
    <location>
        <begin position="661"/>
        <end position="711"/>
    </location>
</feature>
<dbReference type="InterPro" id="IPR013783">
    <property type="entry name" value="Ig-like_fold"/>
</dbReference>
<accession>A0A7M7QN63</accession>
<dbReference type="FunFam" id="2.60.40.10:FF:000612">
    <property type="entry name" value="palladin isoform X1"/>
    <property type="match status" value="1"/>
</dbReference>
<dbReference type="CTD" id="110525"/>
<dbReference type="GO" id="GO:0030154">
    <property type="term" value="P:cell differentiation"/>
    <property type="evidence" value="ECO:0007669"/>
    <property type="project" value="UniProtKB-ARBA"/>
</dbReference>
<dbReference type="SMART" id="SM00409">
    <property type="entry name" value="IG"/>
    <property type="match status" value="2"/>
</dbReference>
<proteinExistence type="predicted"/>
<feature type="region of interest" description="Disordered" evidence="2">
    <location>
        <begin position="605"/>
        <end position="642"/>
    </location>
</feature>
<dbReference type="InParanoid" id="A0A7M7QN63"/>
<evidence type="ECO:0000256" key="2">
    <source>
        <dbReference type="SAM" id="MobiDB-lite"/>
    </source>
</evidence>
<protein>
    <recommendedName>
        <fullName evidence="7">Titin</fullName>
    </recommendedName>
</protein>
<feature type="region of interest" description="Disordered" evidence="2">
    <location>
        <begin position="1"/>
        <end position="46"/>
    </location>
</feature>
<dbReference type="RefSeq" id="XP_031789494.1">
    <property type="nucleotide sequence ID" value="XM_031933634.2"/>
</dbReference>
<feature type="domain" description="Fibronectin type-III" evidence="4">
    <location>
        <begin position="36"/>
        <end position="136"/>
    </location>
</feature>